<feature type="region of interest" description="Disordered" evidence="3">
    <location>
        <begin position="205"/>
        <end position="283"/>
    </location>
</feature>
<gene>
    <name evidence="5" type="ORF">TCEB3V08_LOCUS12885</name>
</gene>
<keyword evidence="2" id="KW-0694">RNA-binding</keyword>
<reference evidence="5" key="1">
    <citation type="submission" date="2020-11" db="EMBL/GenBank/DDBJ databases">
        <authorList>
            <person name="Tran Van P."/>
        </authorList>
    </citation>
    <scope>NUCLEOTIDE SEQUENCE</scope>
</reference>
<dbReference type="GO" id="GO:0006398">
    <property type="term" value="P:mRNA 3'-end processing by stem-loop binding and cleavage"/>
    <property type="evidence" value="ECO:0007669"/>
    <property type="project" value="TreeGrafter"/>
</dbReference>
<dbReference type="InterPro" id="IPR029344">
    <property type="entry name" value="SLBP_RNA_bind"/>
</dbReference>
<organism evidence="5">
    <name type="scientific">Timema cristinae</name>
    <name type="common">Walking stick</name>
    <dbReference type="NCBI Taxonomy" id="61476"/>
    <lineage>
        <taxon>Eukaryota</taxon>
        <taxon>Metazoa</taxon>
        <taxon>Ecdysozoa</taxon>
        <taxon>Arthropoda</taxon>
        <taxon>Hexapoda</taxon>
        <taxon>Insecta</taxon>
        <taxon>Pterygota</taxon>
        <taxon>Neoptera</taxon>
        <taxon>Polyneoptera</taxon>
        <taxon>Phasmatodea</taxon>
        <taxon>Timematodea</taxon>
        <taxon>Timematoidea</taxon>
        <taxon>Timematidae</taxon>
        <taxon>Timema</taxon>
    </lineage>
</organism>
<dbReference type="GO" id="GO:0051028">
    <property type="term" value="P:mRNA transport"/>
    <property type="evidence" value="ECO:0007669"/>
    <property type="project" value="TreeGrafter"/>
</dbReference>
<evidence type="ECO:0000256" key="2">
    <source>
        <dbReference type="ARBA" id="ARBA00022884"/>
    </source>
</evidence>
<dbReference type="AlphaFoldDB" id="A0A7R9DP14"/>
<evidence type="ECO:0000259" key="4">
    <source>
        <dbReference type="Pfam" id="PF15247"/>
    </source>
</evidence>
<dbReference type="GO" id="GO:0071207">
    <property type="term" value="F:histone pre-mRNA stem-loop binding"/>
    <property type="evidence" value="ECO:0007669"/>
    <property type="project" value="TreeGrafter"/>
</dbReference>
<proteinExistence type="inferred from homology"/>
<evidence type="ECO:0000256" key="3">
    <source>
        <dbReference type="SAM" id="MobiDB-lite"/>
    </source>
</evidence>
<accession>A0A7R9DP14</accession>
<comment type="similarity">
    <text evidence="1">Belongs to the SLBP family.</text>
</comment>
<dbReference type="GO" id="GO:0003729">
    <property type="term" value="F:mRNA binding"/>
    <property type="evidence" value="ECO:0007669"/>
    <property type="project" value="InterPro"/>
</dbReference>
<dbReference type="PANTHER" id="PTHR17408:SF0">
    <property type="entry name" value="HISTONE RNA HAIRPIN-BINDING PROTEIN"/>
    <property type="match status" value="1"/>
</dbReference>
<feature type="domain" description="Histone RNA hairpin-binding protein RNA-binding" evidence="4">
    <location>
        <begin position="282"/>
        <end position="310"/>
    </location>
</feature>
<sequence length="310" mass="35803">MSEIHLDTSLDSSQNKSWYDLMEEENNKDYNNENTSVVIVKEGFSINKEVKQEKVLVEENNLECPVTIKKEKLVENHNLECSVTIKKEKLVENHNLECPVTIKQEKYGIEKEGKLSFAQVLIKQIKDKSTSSVETLNQLSKNSTKAEDKTTRKYNVEKCLEKDFTRNERDFEKQEIETKKMRCDVRSRLGPKVIESPQAEIWDEGFEGNMEGPKQSSNVKSRLESRLPIIPHLQTKRKRHHKSDSTDTDELQRDISSCSSHGSSNGSSEKGRKPNPEYETDLDTLVRRQKQIDYGKNTLGYDTYIQSIPK</sequence>
<name>A0A7R9DP14_TIMCR</name>
<dbReference type="Gene3D" id="1.10.8.1120">
    <property type="entry name" value="Histone RNA hairpin-binding protein RNA-binding domain"/>
    <property type="match status" value="1"/>
</dbReference>
<dbReference type="PANTHER" id="PTHR17408">
    <property type="entry name" value="HISTONE RNA HAIRPIN-BINDING PROTEIN"/>
    <property type="match status" value="1"/>
</dbReference>
<feature type="compositionally biased region" description="Low complexity" evidence="3">
    <location>
        <begin position="256"/>
        <end position="268"/>
    </location>
</feature>
<dbReference type="InterPro" id="IPR038294">
    <property type="entry name" value="SLBP_RNA_bind_sf"/>
</dbReference>
<evidence type="ECO:0000256" key="1">
    <source>
        <dbReference type="ARBA" id="ARBA00006151"/>
    </source>
</evidence>
<dbReference type="EMBL" id="OC329805">
    <property type="protein sequence ID" value="CAD7417119.1"/>
    <property type="molecule type" value="Genomic_DNA"/>
</dbReference>
<evidence type="ECO:0000313" key="5">
    <source>
        <dbReference type="EMBL" id="CAD7417119.1"/>
    </source>
</evidence>
<protein>
    <recommendedName>
        <fullName evidence="4">Histone RNA hairpin-binding protein RNA-binding domain-containing protein</fullName>
    </recommendedName>
</protein>
<dbReference type="InterPro" id="IPR026502">
    <property type="entry name" value="SLBP1/SLBP2"/>
</dbReference>
<dbReference type="Pfam" id="PF15247">
    <property type="entry name" value="SLBP_RNA_bind"/>
    <property type="match status" value="1"/>
</dbReference>
<dbReference type="GO" id="GO:0005737">
    <property type="term" value="C:cytoplasm"/>
    <property type="evidence" value="ECO:0007669"/>
    <property type="project" value="TreeGrafter"/>
</dbReference>
<dbReference type="GO" id="GO:0071204">
    <property type="term" value="C:histone pre-mRNA 3'end processing complex"/>
    <property type="evidence" value="ECO:0007669"/>
    <property type="project" value="TreeGrafter"/>
</dbReference>